<keyword evidence="1" id="KW-0472">Membrane</keyword>
<dbReference type="AlphaFoldDB" id="A0AAQ3Q198"/>
<reference evidence="2 3" key="1">
    <citation type="submission" date="2023-10" db="EMBL/GenBank/DDBJ databases">
        <title>Chromosome-scale genome assembly provides insights into flower coloration mechanisms of Canna indica.</title>
        <authorList>
            <person name="Li C."/>
        </authorList>
    </citation>
    <scope>NUCLEOTIDE SEQUENCE [LARGE SCALE GENOMIC DNA]</scope>
    <source>
        <tissue evidence="2">Flower</tissue>
    </source>
</reference>
<feature type="transmembrane region" description="Helical" evidence="1">
    <location>
        <begin position="231"/>
        <end position="258"/>
    </location>
</feature>
<evidence type="ECO:0000256" key="1">
    <source>
        <dbReference type="SAM" id="Phobius"/>
    </source>
</evidence>
<evidence type="ECO:0000313" key="3">
    <source>
        <dbReference type="Proteomes" id="UP001327560"/>
    </source>
</evidence>
<dbReference type="PANTHER" id="PTHR31170:SF25">
    <property type="entry name" value="BNAA09G04570D PROTEIN"/>
    <property type="match status" value="1"/>
</dbReference>
<keyword evidence="1" id="KW-0812">Transmembrane</keyword>
<evidence type="ECO:0000313" key="2">
    <source>
        <dbReference type="EMBL" id="WOK92995.1"/>
    </source>
</evidence>
<dbReference type="Pfam" id="PF03140">
    <property type="entry name" value="DUF247"/>
    <property type="match status" value="2"/>
</dbReference>
<dbReference type="EMBL" id="CP136890">
    <property type="protein sequence ID" value="WOK92995.1"/>
    <property type="molecule type" value="Genomic_DNA"/>
</dbReference>
<protein>
    <submittedName>
        <fullName evidence="2">UPF0481 protein</fullName>
    </submittedName>
</protein>
<sequence length="262" mass="30240">MRREGRKKNNLLMELKNWEKKIMQAPMLGTLWVWNLVVYDLLKLENQIPFFVVQSLFELLKTPADKDVDLVQLALKFFNRAHPGKDKKFSSLSSSQKAAETLLDVTFKGGVIEIPSLQVDDSTVAVFRNLIVFEKCYSATRTHVTVYAAFMDCIINTKMDVRALNLNGILFNKLGAETDAADLFNKLCDQIHYASDRNYLRNVFMDVTRYYESRWHQWRAALVRNYFSNPWAIISLIAAVVLLLQTIEQALFAGLSYFRPPK</sequence>
<keyword evidence="1" id="KW-1133">Transmembrane helix</keyword>
<proteinExistence type="predicted"/>
<dbReference type="PANTHER" id="PTHR31170">
    <property type="entry name" value="BNAC04G53230D PROTEIN"/>
    <property type="match status" value="1"/>
</dbReference>
<organism evidence="2 3">
    <name type="scientific">Canna indica</name>
    <name type="common">Indian-shot</name>
    <dbReference type="NCBI Taxonomy" id="4628"/>
    <lineage>
        <taxon>Eukaryota</taxon>
        <taxon>Viridiplantae</taxon>
        <taxon>Streptophyta</taxon>
        <taxon>Embryophyta</taxon>
        <taxon>Tracheophyta</taxon>
        <taxon>Spermatophyta</taxon>
        <taxon>Magnoliopsida</taxon>
        <taxon>Liliopsida</taxon>
        <taxon>Zingiberales</taxon>
        <taxon>Cannaceae</taxon>
        <taxon>Canna</taxon>
    </lineage>
</organism>
<dbReference type="Proteomes" id="UP001327560">
    <property type="component" value="Chromosome 1"/>
</dbReference>
<dbReference type="InterPro" id="IPR004158">
    <property type="entry name" value="DUF247_pln"/>
</dbReference>
<accession>A0AAQ3Q198</accession>
<gene>
    <name evidence="2" type="ORF">Cni_G01687</name>
</gene>
<name>A0AAQ3Q198_9LILI</name>
<keyword evidence="3" id="KW-1185">Reference proteome</keyword>